<sequence length="89" mass="9934">MAPAKAPLFLARRSYRLRRVMDALRLLPLLGLVLFVLPGFFVLRPAHVAVLGLYLFAVWAGLIVVTAILSRRLEHVLAEAGTQPEDRDD</sequence>
<protein>
    <recommendedName>
        <fullName evidence="4">DUF3329 domain-containing protein</fullName>
    </recommendedName>
</protein>
<evidence type="ECO:0000256" key="1">
    <source>
        <dbReference type="SAM" id="Phobius"/>
    </source>
</evidence>
<feature type="transmembrane region" description="Helical" evidence="1">
    <location>
        <begin position="23"/>
        <end position="43"/>
    </location>
</feature>
<accession>A0ABV1SD58</accession>
<organism evidence="2 3">
    <name type="scientific">Thioclava kandeliae</name>
    <dbReference type="NCBI Taxonomy" id="3070818"/>
    <lineage>
        <taxon>Bacteria</taxon>
        <taxon>Pseudomonadati</taxon>
        <taxon>Pseudomonadota</taxon>
        <taxon>Alphaproteobacteria</taxon>
        <taxon>Rhodobacterales</taxon>
        <taxon>Paracoccaceae</taxon>
        <taxon>Thioclava</taxon>
    </lineage>
</organism>
<name>A0ABV1SD58_9RHOB</name>
<dbReference type="RefSeq" id="WP_350934300.1">
    <property type="nucleotide sequence ID" value="NZ_JAYWLC010000001.1"/>
</dbReference>
<keyword evidence="3" id="KW-1185">Reference proteome</keyword>
<keyword evidence="1" id="KW-0472">Membrane</keyword>
<dbReference type="EMBL" id="JAYWLC010000001">
    <property type="protein sequence ID" value="MER5170414.1"/>
    <property type="molecule type" value="Genomic_DNA"/>
</dbReference>
<evidence type="ECO:0000313" key="3">
    <source>
        <dbReference type="Proteomes" id="UP001438953"/>
    </source>
</evidence>
<evidence type="ECO:0008006" key="4">
    <source>
        <dbReference type="Google" id="ProtNLM"/>
    </source>
</evidence>
<reference evidence="2 3" key="1">
    <citation type="submission" date="2024-06" db="EMBL/GenBank/DDBJ databases">
        <title>Thioclava kandeliae sp. nov. from a rhizosphere soil sample of Kandelia candel in a mangrove.</title>
        <authorList>
            <person name="Mu T."/>
        </authorList>
    </citation>
    <scope>NUCLEOTIDE SEQUENCE [LARGE SCALE GENOMIC DNA]</scope>
    <source>
        <strain evidence="2 3">CPCC 100088</strain>
    </source>
</reference>
<keyword evidence="1" id="KW-0812">Transmembrane</keyword>
<proteinExistence type="predicted"/>
<evidence type="ECO:0000313" key="2">
    <source>
        <dbReference type="EMBL" id="MER5170414.1"/>
    </source>
</evidence>
<keyword evidence="1" id="KW-1133">Transmembrane helix</keyword>
<gene>
    <name evidence="2" type="ORF">VSX56_01390</name>
</gene>
<comment type="caution">
    <text evidence="2">The sequence shown here is derived from an EMBL/GenBank/DDBJ whole genome shotgun (WGS) entry which is preliminary data.</text>
</comment>
<dbReference type="Proteomes" id="UP001438953">
    <property type="component" value="Unassembled WGS sequence"/>
</dbReference>
<feature type="transmembrane region" description="Helical" evidence="1">
    <location>
        <begin position="49"/>
        <end position="69"/>
    </location>
</feature>